<dbReference type="EMBL" id="CP024785">
    <property type="protein sequence ID" value="AUB34978.1"/>
    <property type="molecule type" value="Genomic_DNA"/>
</dbReference>
<reference evidence="1 2" key="1">
    <citation type="submission" date="2017-11" db="EMBL/GenBank/DDBJ databases">
        <title>Complete genome of a free-living desiccation-tolerant cyanobacterium and its photosynthetic adaptation to extreme terrestrial habitat.</title>
        <authorList>
            <person name="Shang J."/>
        </authorList>
    </citation>
    <scope>NUCLEOTIDE SEQUENCE [LARGE SCALE GENOMIC DNA]</scope>
    <source>
        <strain evidence="1 2">CCNUN1</strain>
    </source>
</reference>
<proteinExistence type="predicted"/>
<gene>
    <name evidence="1" type="ORF">COO91_00822</name>
</gene>
<dbReference type="KEGG" id="nfl:COO91_00822"/>
<sequence>MSVSRATKLDALTLGELANIRTQNRILATENEELASYKNVKSKRQI</sequence>
<dbReference type="RefSeq" id="WP_157816306.1">
    <property type="nucleotide sequence ID" value="NZ_CAWNNC010000001.1"/>
</dbReference>
<evidence type="ECO:0000313" key="2">
    <source>
        <dbReference type="Proteomes" id="UP000232003"/>
    </source>
</evidence>
<accession>A0A2K8SHS8</accession>
<keyword evidence="2" id="KW-1185">Reference proteome</keyword>
<dbReference type="AlphaFoldDB" id="A0A2K8SHS8"/>
<dbReference type="Proteomes" id="UP000232003">
    <property type="component" value="Chromosome"/>
</dbReference>
<evidence type="ECO:0000313" key="1">
    <source>
        <dbReference type="EMBL" id="AUB34978.1"/>
    </source>
</evidence>
<name>A0A2K8SHS8_9NOSO</name>
<protein>
    <submittedName>
        <fullName evidence="1">Uncharacterized protein</fullName>
    </submittedName>
</protein>
<organism evidence="1 2">
    <name type="scientific">Nostoc flagelliforme CCNUN1</name>
    <dbReference type="NCBI Taxonomy" id="2038116"/>
    <lineage>
        <taxon>Bacteria</taxon>
        <taxon>Bacillati</taxon>
        <taxon>Cyanobacteriota</taxon>
        <taxon>Cyanophyceae</taxon>
        <taxon>Nostocales</taxon>
        <taxon>Nostocaceae</taxon>
        <taxon>Nostoc</taxon>
    </lineage>
</organism>